<comment type="similarity">
    <text evidence="1 3">Belongs to the TBCA family.</text>
</comment>
<evidence type="ECO:0000313" key="4">
    <source>
        <dbReference type="EMBL" id="KAL1550530.1"/>
    </source>
</evidence>
<evidence type="ECO:0000256" key="2">
    <source>
        <dbReference type="ARBA" id="ARBA00023186"/>
    </source>
</evidence>
<protein>
    <recommendedName>
        <fullName evidence="3">Tubulin-specific chaperone A</fullName>
    </recommendedName>
</protein>
<keyword evidence="2 3" id="KW-0143">Chaperone</keyword>
<gene>
    <name evidence="4" type="ORF">AAHA92_18479</name>
</gene>
<accession>A0ABD1H291</accession>
<dbReference type="PANTHER" id="PTHR21500:SF0">
    <property type="entry name" value="TUBULIN-SPECIFIC CHAPERONE A"/>
    <property type="match status" value="1"/>
</dbReference>
<comment type="subunit">
    <text evidence="3">Supercomplex made of cofactors A to E. Cofactors A and D function by capturing and stabilizing tubulin in a quasi-native conformation. Cofactor E binds to the cofactor D-tubulin complex; interaction with cofactor C then causes the release of tubulin polypeptides that are committed to the native state.</text>
</comment>
<dbReference type="Pfam" id="PF02970">
    <property type="entry name" value="TBCA"/>
    <property type="match status" value="1"/>
</dbReference>
<evidence type="ECO:0000313" key="5">
    <source>
        <dbReference type="Proteomes" id="UP001567538"/>
    </source>
</evidence>
<dbReference type="InterPro" id="IPR004226">
    <property type="entry name" value="TBCA"/>
</dbReference>
<sequence>MISELRKLRKPPYAVKRCRQSPILRSGGFTVSHSVELLHSHQVKGVDQYDLKQQENVLGECRMMLPVCLKHLEAALRDLKGTLVKVEESGHKEARSTITDVEQIFQSATLSWKHWCLFSLNCGLCISFAVVTGD</sequence>
<keyword evidence="3" id="KW-0206">Cytoskeleton</keyword>
<dbReference type="PANTHER" id="PTHR21500">
    <property type="entry name" value="TUBULIN-SPECIFIC CHAPERONE A"/>
    <property type="match status" value="1"/>
</dbReference>
<dbReference type="Gene3D" id="1.20.58.90">
    <property type="match status" value="1"/>
</dbReference>
<dbReference type="AlphaFoldDB" id="A0ABD1H291"/>
<dbReference type="SUPFAM" id="SSF46988">
    <property type="entry name" value="Tubulin chaperone cofactor A"/>
    <property type="match status" value="1"/>
</dbReference>
<keyword evidence="5" id="KW-1185">Reference proteome</keyword>
<keyword evidence="3" id="KW-0493">Microtubule</keyword>
<comment type="caution">
    <text evidence="4">The sequence shown here is derived from an EMBL/GenBank/DDBJ whole genome shotgun (WGS) entry which is preliminary data.</text>
</comment>
<dbReference type="InterPro" id="IPR036126">
    <property type="entry name" value="TBCA_sf"/>
</dbReference>
<dbReference type="GO" id="GO:0005874">
    <property type="term" value="C:microtubule"/>
    <property type="evidence" value="ECO:0007669"/>
    <property type="project" value="UniProtKB-KW"/>
</dbReference>
<dbReference type="EMBL" id="JBEAFC010000007">
    <property type="protein sequence ID" value="KAL1550530.1"/>
    <property type="molecule type" value="Genomic_DNA"/>
</dbReference>
<comment type="subcellular location">
    <subcellularLocation>
        <location evidence="3">Cytoplasm</location>
        <location evidence="3">Cytoskeleton</location>
    </subcellularLocation>
</comment>
<evidence type="ECO:0000256" key="3">
    <source>
        <dbReference type="RuleBase" id="RU364030"/>
    </source>
</evidence>
<keyword evidence="3" id="KW-0963">Cytoplasm</keyword>
<proteinExistence type="inferred from homology"/>
<reference evidence="4 5" key="1">
    <citation type="submission" date="2024-06" db="EMBL/GenBank/DDBJ databases">
        <title>A chromosome level genome sequence of Diviner's sage (Salvia divinorum).</title>
        <authorList>
            <person name="Ford S.A."/>
            <person name="Ro D.-K."/>
            <person name="Ness R.W."/>
            <person name="Phillips M.A."/>
        </authorList>
    </citation>
    <scope>NUCLEOTIDE SEQUENCE [LARGE SCALE GENOMIC DNA]</scope>
    <source>
        <strain evidence="4">SAF-2024a</strain>
        <tissue evidence="4">Leaf</tissue>
    </source>
</reference>
<organism evidence="4 5">
    <name type="scientific">Salvia divinorum</name>
    <name type="common">Maria pastora</name>
    <name type="synonym">Diviner's sage</name>
    <dbReference type="NCBI Taxonomy" id="28513"/>
    <lineage>
        <taxon>Eukaryota</taxon>
        <taxon>Viridiplantae</taxon>
        <taxon>Streptophyta</taxon>
        <taxon>Embryophyta</taxon>
        <taxon>Tracheophyta</taxon>
        <taxon>Spermatophyta</taxon>
        <taxon>Magnoliopsida</taxon>
        <taxon>eudicotyledons</taxon>
        <taxon>Gunneridae</taxon>
        <taxon>Pentapetalae</taxon>
        <taxon>asterids</taxon>
        <taxon>lamiids</taxon>
        <taxon>Lamiales</taxon>
        <taxon>Lamiaceae</taxon>
        <taxon>Nepetoideae</taxon>
        <taxon>Mentheae</taxon>
        <taxon>Salviinae</taxon>
        <taxon>Salvia</taxon>
        <taxon>Salvia subgen. Calosphace</taxon>
    </lineage>
</organism>
<evidence type="ECO:0000256" key="1">
    <source>
        <dbReference type="ARBA" id="ARBA00006806"/>
    </source>
</evidence>
<name>A0ABD1H291_SALDI</name>
<dbReference type="Proteomes" id="UP001567538">
    <property type="component" value="Unassembled WGS sequence"/>
</dbReference>
<dbReference type="GO" id="GO:0007023">
    <property type="term" value="P:post-chaperonin tubulin folding pathway"/>
    <property type="evidence" value="ECO:0007669"/>
    <property type="project" value="UniProtKB-UniRule"/>
</dbReference>
<dbReference type="GO" id="GO:0007021">
    <property type="term" value="P:tubulin complex assembly"/>
    <property type="evidence" value="ECO:0007669"/>
    <property type="project" value="UniProtKB-UniRule"/>
</dbReference>